<name>A0A9Q2NQ21_9RHOB</name>
<dbReference type="Pfam" id="PF10124">
    <property type="entry name" value="Mu-like_gpT"/>
    <property type="match status" value="1"/>
</dbReference>
<evidence type="ECO:0000313" key="2">
    <source>
        <dbReference type="EMBL" id="MBM2357348.1"/>
    </source>
</evidence>
<dbReference type="RefSeq" id="WP_231036095.1">
    <property type="nucleotide sequence ID" value="NZ_JAJNGX010000034.1"/>
</dbReference>
<protein>
    <submittedName>
        <fullName evidence="2">Mu-like prophage major head subunit gpT family protein</fullName>
    </submittedName>
</protein>
<dbReference type="InterPro" id="IPR018774">
    <property type="entry name" value="Phage_Mu_GpT"/>
</dbReference>
<feature type="domain" description="Bacteriophage Mu GpT" evidence="1">
    <location>
        <begin position="8"/>
        <end position="296"/>
    </location>
</feature>
<gene>
    <name evidence="2" type="ORF">JQX14_22620</name>
</gene>
<proteinExistence type="predicted"/>
<dbReference type="AlphaFoldDB" id="A0A9Q2NQ21"/>
<dbReference type="EMBL" id="JAFBWN010000034">
    <property type="protein sequence ID" value="MBM2357348.1"/>
    <property type="molecule type" value="Genomic_DNA"/>
</dbReference>
<accession>A0A9Q2NQ21</accession>
<comment type="caution">
    <text evidence="2">The sequence shown here is derived from an EMBL/GenBank/DDBJ whole genome shotgun (WGS) entry which is preliminary data.</text>
</comment>
<reference evidence="2" key="1">
    <citation type="submission" date="2021-01" db="EMBL/GenBank/DDBJ databases">
        <title>Diatom-associated Roseobacters Show Island Model of Population Structure.</title>
        <authorList>
            <person name="Qu L."/>
            <person name="Feng X."/>
            <person name="Chen Y."/>
            <person name="Li L."/>
            <person name="Wang X."/>
            <person name="Hu Z."/>
            <person name="Wang H."/>
            <person name="Luo H."/>
        </authorList>
    </citation>
    <scope>NUCLEOTIDE SEQUENCE</scope>
    <source>
        <strain evidence="2">SM26-45</strain>
    </source>
</reference>
<sequence>MLINSTSLNALRVGFNGSFNRGLEQADTQYGRVATTVPSSTKENRYGWLGKMPNVRKWVGPRAIQGIAEHDYSIKNEPFELTIGVDRDDIEDDNLGVYEPLFVEMGESVAAHPDQLIWDLLKAGFATKCYDGQYFFDTDHPVLDANGQKTTVSNTGGGSGDPWFLMNTRRAIKPLIYQERKKPQFVAKDKPTDDNVFDRKEYVYGTDLRCNVGFGFWQMAFGSKQTLDAASFKAARQGMMSLKGDYERPLGIVPDLLVVGPSLEGAAEEILKADRNAAGATNTQKGKVEMLVVPWLA</sequence>
<evidence type="ECO:0000259" key="1">
    <source>
        <dbReference type="Pfam" id="PF10124"/>
    </source>
</evidence>
<evidence type="ECO:0000313" key="3">
    <source>
        <dbReference type="Proteomes" id="UP000809337"/>
    </source>
</evidence>
<organism evidence="2 3">
    <name type="scientific">Pseudosulfitobacter pseudonitzschiae</name>
    <dbReference type="NCBI Taxonomy" id="1402135"/>
    <lineage>
        <taxon>Bacteria</taxon>
        <taxon>Pseudomonadati</taxon>
        <taxon>Pseudomonadota</taxon>
        <taxon>Alphaproteobacteria</taxon>
        <taxon>Rhodobacterales</taxon>
        <taxon>Roseobacteraceae</taxon>
        <taxon>Pseudosulfitobacter</taxon>
    </lineage>
</organism>
<dbReference type="Proteomes" id="UP000809337">
    <property type="component" value="Unassembled WGS sequence"/>
</dbReference>